<gene>
    <name evidence="2" type="ORF">SMONO_v1c07690</name>
</gene>
<dbReference type="OrthoDB" id="390229at2"/>
<reference evidence="2 3" key="1">
    <citation type="submission" date="2017-12" db="EMBL/GenBank/DDBJ databases">
        <title>Complete genome sequence of Spiroplasma monobiae MQ-1 (ATCC 33825).</title>
        <authorList>
            <person name="Tsai Y.-M."/>
            <person name="Lo W.-S."/>
            <person name="Wu P.-S."/>
            <person name="Cho S.-T."/>
            <person name="Kuo C.-H."/>
        </authorList>
    </citation>
    <scope>NUCLEOTIDE SEQUENCE [LARGE SCALE GENOMIC DNA]</scope>
    <source>
        <strain evidence="2 3">MQ-1</strain>
    </source>
</reference>
<dbReference type="KEGG" id="smoo:SMONO_v1c07690"/>
<dbReference type="Proteomes" id="UP000234790">
    <property type="component" value="Chromosome"/>
</dbReference>
<protein>
    <submittedName>
        <fullName evidence="2">Uncharacterized protein</fullName>
    </submittedName>
</protein>
<sequence length="702" mass="80640">MYVNPFERMRKQREEEDKKRNELEKEREKYARLGAQMGFTDDKAVVPSFIKTLIGETNQSKVPPFGMAMDNDFDNMPESDNGPQPTAQASNRTMEDFEKQFGSSESQSSFNSTPVFGNNEMSQNNMTFQQNGLSGFGSSQPAMPDFENNHSFGSSQPAMPEFENNHSFGSSQPAMPDFENISTPQNNHQQNFAQEQYINSSQHNDDLILQNSFDEKFESFFDTDEVDIFGGKIINTNEFSELNQRNELSFKNILLIDNQNLINELQMRNIIEIDLSKVILYSSPCLFMLKRFINNLPEIISLDDKRTLWERASLLLAATEWGKTGSEIDYILEELNLTADPMGMFIDEFSALFESYNFNEEINILLSNSGELAIDQVLFINEFISNLIMNIPGVSCVLSINSQIVDMKRIEEILENYDYVVSDDIVLQEPVVQEQVPVQQKYEEPQINNFQEIQQPISQPQINNFQQEQQTFQQPSWESPEPVKESRQESSLDNFFGEELKGLSSDIFERPEENDIALTYDKEDNNFTGNIPGITNSNFTDTHSNNQLPGFAKNHQEQEQIEEEEEDYDPGIDSNLRIHVDQVLEAKKNEILEQEKREEQDRLERKGESGFDPSIISKKEVVLNPYANPFEGMNLQSPLSARNEKLADPRPRNEIEGKLKEMNSNLAGRRPINIEESFANDKNKDKDKKLISVPGNWEELKN</sequence>
<proteinExistence type="predicted"/>
<feature type="compositionally biased region" description="Basic and acidic residues" evidence="1">
    <location>
        <begin position="7"/>
        <end position="24"/>
    </location>
</feature>
<feature type="region of interest" description="Disordered" evidence="1">
    <location>
        <begin position="631"/>
        <end position="702"/>
    </location>
</feature>
<feature type="region of interest" description="Disordered" evidence="1">
    <location>
        <begin position="1"/>
        <end position="24"/>
    </location>
</feature>
<feature type="compositionally biased region" description="Basic and acidic residues" evidence="1">
    <location>
        <begin position="481"/>
        <end position="490"/>
    </location>
</feature>
<dbReference type="EMBL" id="CP025543">
    <property type="protein sequence ID" value="AUM63018.1"/>
    <property type="molecule type" value="Genomic_DNA"/>
</dbReference>
<evidence type="ECO:0000256" key="1">
    <source>
        <dbReference type="SAM" id="MobiDB-lite"/>
    </source>
</evidence>
<evidence type="ECO:0000313" key="3">
    <source>
        <dbReference type="Proteomes" id="UP000234790"/>
    </source>
</evidence>
<dbReference type="RefSeq" id="WP_101781054.1">
    <property type="nucleotide sequence ID" value="NZ_CP025543.1"/>
</dbReference>
<feature type="region of interest" description="Disordered" evidence="1">
    <location>
        <begin position="71"/>
        <end position="90"/>
    </location>
</feature>
<accession>A0A2K9LVF4</accession>
<feature type="compositionally biased region" description="Polar residues" evidence="1">
    <location>
        <begin position="81"/>
        <end position="90"/>
    </location>
</feature>
<feature type="compositionally biased region" description="Basic and acidic residues" evidence="1">
    <location>
        <begin position="642"/>
        <end position="661"/>
    </location>
</feature>
<keyword evidence="3" id="KW-1185">Reference proteome</keyword>
<feature type="compositionally biased region" description="Basic and acidic residues" evidence="1">
    <location>
        <begin position="679"/>
        <end position="690"/>
    </location>
</feature>
<feature type="region of interest" description="Disordered" evidence="1">
    <location>
        <begin position="467"/>
        <end position="492"/>
    </location>
</feature>
<dbReference type="AlphaFoldDB" id="A0A2K9LVF4"/>
<evidence type="ECO:0000313" key="2">
    <source>
        <dbReference type="EMBL" id="AUM63018.1"/>
    </source>
</evidence>
<organism evidence="2 3">
    <name type="scientific">Spiroplasma monobiae MQ-1</name>
    <dbReference type="NCBI Taxonomy" id="1336748"/>
    <lineage>
        <taxon>Bacteria</taxon>
        <taxon>Bacillati</taxon>
        <taxon>Mycoplasmatota</taxon>
        <taxon>Mollicutes</taxon>
        <taxon>Entomoplasmatales</taxon>
        <taxon>Spiroplasmataceae</taxon>
        <taxon>Spiroplasma</taxon>
    </lineage>
</organism>
<name>A0A2K9LVF4_SPISQ</name>